<protein>
    <submittedName>
        <fullName evidence="2">Pseudouridine synthase</fullName>
    </submittedName>
</protein>
<dbReference type="eggNOG" id="COG0564">
    <property type="taxonomic scope" value="Bacteria"/>
</dbReference>
<dbReference type="GO" id="GO:0000455">
    <property type="term" value="P:enzyme-directed rRNA pseudouridine synthesis"/>
    <property type="evidence" value="ECO:0007669"/>
    <property type="project" value="TreeGrafter"/>
</dbReference>
<dbReference type="SUPFAM" id="SSF55120">
    <property type="entry name" value="Pseudouridine synthase"/>
    <property type="match status" value="1"/>
</dbReference>
<evidence type="ECO:0000313" key="2">
    <source>
        <dbReference type="EMBL" id="EYB67384.1"/>
    </source>
</evidence>
<dbReference type="GO" id="GO:0140098">
    <property type="term" value="F:catalytic activity, acting on RNA"/>
    <property type="evidence" value="ECO:0007669"/>
    <property type="project" value="UniProtKB-ARBA"/>
</dbReference>
<dbReference type="AlphaFoldDB" id="A0A016QNM6"/>
<dbReference type="PANTHER" id="PTHR21600">
    <property type="entry name" value="MITOCHONDRIAL RNA PSEUDOURIDINE SYNTHASE"/>
    <property type="match status" value="1"/>
</dbReference>
<comment type="caution">
    <text evidence="2">The sequence shown here is derived from an EMBL/GenBank/DDBJ whole genome shotgun (WGS) entry which is preliminary data.</text>
</comment>
<evidence type="ECO:0000259" key="1">
    <source>
        <dbReference type="Pfam" id="PF00849"/>
    </source>
</evidence>
<gene>
    <name evidence="2" type="ORF">DEIPH_ctg043orf0015</name>
</gene>
<dbReference type="Proteomes" id="UP000020492">
    <property type="component" value="Unassembled WGS sequence"/>
</dbReference>
<dbReference type="InterPro" id="IPR006224">
    <property type="entry name" value="PsdUridine_synth_RluA-like_CS"/>
</dbReference>
<dbReference type="Gene3D" id="3.30.2350.10">
    <property type="entry name" value="Pseudouridine synthase"/>
    <property type="match status" value="1"/>
</dbReference>
<name>A0A016QNM6_9DEIO</name>
<keyword evidence="3" id="KW-1185">Reference proteome</keyword>
<dbReference type="Pfam" id="PF00849">
    <property type="entry name" value="PseudoU_synth_2"/>
    <property type="match status" value="1"/>
</dbReference>
<dbReference type="PANTHER" id="PTHR21600:SF88">
    <property type="entry name" value="RNA PSEUDOURIDINE SYNTHASE 5"/>
    <property type="match status" value="1"/>
</dbReference>
<dbReference type="PATRIC" id="fig|1476583.3.peg.2561"/>
<dbReference type="RefSeq" id="WP_034358669.1">
    <property type="nucleotide sequence ID" value="NZ_JHAC01000041.1"/>
</dbReference>
<dbReference type="OrthoDB" id="128480at2"/>
<feature type="domain" description="Pseudouridine synthase RsuA/RluA-like" evidence="1">
    <location>
        <begin position="91"/>
        <end position="243"/>
    </location>
</feature>
<proteinExistence type="predicted"/>
<dbReference type="GO" id="GO:0009982">
    <property type="term" value="F:pseudouridine synthase activity"/>
    <property type="evidence" value="ECO:0007669"/>
    <property type="project" value="InterPro"/>
</dbReference>
<accession>A0A016QNM6</accession>
<dbReference type="InterPro" id="IPR020103">
    <property type="entry name" value="PsdUridine_synth_cat_dom_sf"/>
</dbReference>
<reference evidence="2 3" key="1">
    <citation type="submission" date="2014-03" db="EMBL/GenBank/DDBJ databases">
        <title>Draft genome sequence of Deinococcus phoenicis 1P10ME.</title>
        <authorList>
            <person name="Stepanov V.G."/>
            <person name="Vaishampayan P."/>
            <person name="Venkateswaran K."/>
            <person name="Fox G.E."/>
        </authorList>
    </citation>
    <scope>NUCLEOTIDE SEQUENCE [LARGE SCALE GENOMIC DNA]</scope>
    <source>
        <strain evidence="2 3">1P10ME</strain>
    </source>
</reference>
<dbReference type="GO" id="GO:0003723">
    <property type="term" value="F:RNA binding"/>
    <property type="evidence" value="ECO:0007669"/>
    <property type="project" value="InterPro"/>
</dbReference>
<dbReference type="PROSITE" id="PS01129">
    <property type="entry name" value="PSI_RLU"/>
    <property type="match status" value="1"/>
</dbReference>
<dbReference type="InterPro" id="IPR006145">
    <property type="entry name" value="PsdUridine_synth_RsuA/RluA"/>
</dbReference>
<dbReference type="CDD" id="cd02869">
    <property type="entry name" value="PseudoU_synth_RluA_like"/>
    <property type="match status" value="1"/>
</dbReference>
<sequence length="307" mass="33062">MALNDGYTYREELGGRARGLTVLAYLARHYRHSAAADWQARLDRGEVHLDGQPARGAEKLRAGQVLEWRRPPWHEEDVPLGYDLVYQDAALLAVAKPPGLPTLPGGGFLKHTLLTRVRAAFPEASPLHRLGRGTSGLVLFARTPQAGSVLARAWRDHAVQKRYRALAAGLAAREEYAITTPIGPVPHPRLGDVFAASAAGKAASSQARVLERRAATAQTPAETLFAVDIRTGRPHQIRIHLAAIGHPLVGDPLYAPGGGPRADLPGLPGDGGYRLHAERLVLAHPLTGERLRLEAPLPPELRCADGT</sequence>
<dbReference type="InterPro" id="IPR050188">
    <property type="entry name" value="RluA_PseudoU_synthase"/>
</dbReference>
<evidence type="ECO:0000313" key="3">
    <source>
        <dbReference type="Proteomes" id="UP000020492"/>
    </source>
</evidence>
<dbReference type="EMBL" id="JHAC01000041">
    <property type="protein sequence ID" value="EYB67384.1"/>
    <property type="molecule type" value="Genomic_DNA"/>
</dbReference>
<dbReference type="STRING" id="1476583.DEIPH_ctg043orf0015"/>
<organism evidence="2 3">
    <name type="scientific">Deinococcus phoenicis</name>
    <dbReference type="NCBI Taxonomy" id="1476583"/>
    <lineage>
        <taxon>Bacteria</taxon>
        <taxon>Thermotogati</taxon>
        <taxon>Deinococcota</taxon>
        <taxon>Deinococci</taxon>
        <taxon>Deinococcales</taxon>
        <taxon>Deinococcaceae</taxon>
        <taxon>Deinococcus</taxon>
    </lineage>
</organism>